<evidence type="ECO:0000256" key="3">
    <source>
        <dbReference type="ARBA" id="ARBA00022771"/>
    </source>
</evidence>
<feature type="zinc finger region" description="C3H1-type" evidence="5">
    <location>
        <begin position="129"/>
        <end position="156"/>
    </location>
</feature>
<comment type="caution">
    <text evidence="7">The sequence shown here is derived from an EMBL/GenBank/DDBJ whole genome shotgun (WGS) entry which is preliminary data.</text>
</comment>
<dbReference type="SUPFAM" id="SSF54928">
    <property type="entry name" value="RNA-binding domain, RBD"/>
    <property type="match status" value="1"/>
</dbReference>
<evidence type="ECO:0000313" key="7">
    <source>
        <dbReference type="EMBL" id="KAF7684085.1"/>
    </source>
</evidence>
<reference evidence="7 8" key="1">
    <citation type="submission" date="2019-01" db="EMBL/GenBank/DDBJ databases">
        <title>Genomes sequencing and comparative genomics of infectious freshwater microsporidia, Cucumispora dikerogammari and Thelohania contejeani.</title>
        <authorList>
            <person name="Cormier A."/>
            <person name="Giraud I."/>
            <person name="Wattier R."/>
            <person name="Teixeira M."/>
            <person name="Grandjean F."/>
            <person name="Rigaud T."/>
            <person name="Cordaux R."/>
        </authorList>
    </citation>
    <scope>NUCLEOTIDE SEQUENCE [LARGE SCALE GENOMIC DNA]</scope>
    <source>
        <strain evidence="7">T1</strain>
        <tissue evidence="7">Spores</tissue>
    </source>
</reference>
<dbReference type="PROSITE" id="PS50103">
    <property type="entry name" value="ZF_C3H1"/>
    <property type="match status" value="2"/>
</dbReference>
<sequence length="175" mass="20290">MQDCPFFLKVGVCRHGDECTKNHPVVTSSNTILIPNFYFYPAHDPASKMLKESIQEHLDLFYEDFFTELSVKYGPINQLIVCTNASDHLLGNLYITFKSRQDAIKCKEELSTRYYSGRRIVPQFCIVSNLEKAVCKQYDEGACTRGGFCNFIHRGKISKELEDELYRSQDLMYDR</sequence>
<dbReference type="InterPro" id="IPR035979">
    <property type="entry name" value="RBD_domain_sf"/>
</dbReference>
<keyword evidence="1 5" id="KW-0479">Metal-binding</keyword>
<dbReference type="EMBL" id="SBIQ01000030">
    <property type="protein sequence ID" value="KAF7684085.1"/>
    <property type="molecule type" value="Genomic_DNA"/>
</dbReference>
<gene>
    <name evidence="7" type="primary">U2af38</name>
    <name evidence="7" type="ORF">TCON_0726</name>
</gene>
<proteinExistence type="predicted"/>
<evidence type="ECO:0000259" key="6">
    <source>
        <dbReference type="PROSITE" id="PS50103"/>
    </source>
</evidence>
<protein>
    <submittedName>
        <fullName evidence="7">Splicing factor U2af 38 kDa subunit</fullName>
    </submittedName>
</protein>
<dbReference type="InterPro" id="IPR000571">
    <property type="entry name" value="Znf_CCCH"/>
</dbReference>
<evidence type="ECO:0000256" key="1">
    <source>
        <dbReference type="ARBA" id="ARBA00022723"/>
    </source>
</evidence>
<feature type="zinc finger region" description="C3H1-type" evidence="5">
    <location>
        <begin position="1"/>
        <end position="26"/>
    </location>
</feature>
<dbReference type="PANTHER" id="PTHR12620">
    <property type="entry name" value="U2 SNRNP AUXILIARY FACTOR, SMALL SUBUNIT"/>
    <property type="match status" value="1"/>
</dbReference>
<accession>A0ABQ7I103</accession>
<dbReference type="Pfam" id="PF00642">
    <property type="entry name" value="zf-CCCH"/>
    <property type="match status" value="2"/>
</dbReference>
<dbReference type="Proteomes" id="UP001516464">
    <property type="component" value="Unassembled WGS sequence"/>
</dbReference>
<organism evidence="7 8">
    <name type="scientific">Astathelohania contejeani</name>
    <dbReference type="NCBI Taxonomy" id="164912"/>
    <lineage>
        <taxon>Eukaryota</taxon>
        <taxon>Fungi</taxon>
        <taxon>Fungi incertae sedis</taxon>
        <taxon>Microsporidia</taxon>
        <taxon>Astathelohaniidae</taxon>
        <taxon>Astathelohania</taxon>
    </lineage>
</organism>
<evidence type="ECO:0000313" key="8">
    <source>
        <dbReference type="Proteomes" id="UP001516464"/>
    </source>
</evidence>
<dbReference type="InterPro" id="IPR009145">
    <property type="entry name" value="U2AF_small"/>
</dbReference>
<keyword evidence="8" id="KW-1185">Reference proteome</keyword>
<dbReference type="InterPro" id="IPR012677">
    <property type="entry name" value="Nucleotide-bd_a/b_plait_sf"/>
</dbReference>
<feature type="domain" description="C3H1-type" evidence="6">
    <location>
        <begin position="1"/>
        <end position="26"/>
    </location>
</feature>
<dbReference type="PRINTS" id="PR01848">
    <property type="entry name" value="U2AUXFACTOR"/>
</dbReference>
<evidence type="ECO:0000256" key="5">
    <source>
        <dbReference type="PROSITE-ProRule" id="PRU00723"/>
    </source>
</evidence>
<evidence type="ECO:0000256" key="4">
    <source>
        <dbReference type="ARBA" id="ARBA00022833"/>
    </source>
</evidence>
<dbReference type="SMART" id="SM00356">
    <property type="entry name" value="ZnF_C3H1"/>
    <property type="match status" value="2"/>
</dbReference>
<dbReference type="SUPFAM" id="SSF90229">
    <property type="entry name" value="CCCH zinc finger"/>
    <property type="match status" value="1"/>
</dbReference>
<dbReference type="Gene3D" id="3.30.70.330">
    <property type="match status" value="1"/>
</dbReference>
<feature type="domain" description="C3H1-type" evidence="6">
    <location>
        <begin position="129"/>
        <end position="156"/>
    </location>
</feature>
<keyword evidence="3 5" id="KW-0863">Zinc-finger</keyword>
<keyword evidence="4 5" id="KW-0862">Zinc</keyword>
<name>A0ABQ7I103_9MICR</name>
<keyword evidence="2" id="KW-0677">Repeat</keyword>
<evidence type="ECO:0000256" key="2">
    <source>
        <dbReference type="ARBA" id="ARBA00022737"/>
    </source>
</evidence>
<dbReference type="InterPro" id="IPR036855">
    <property type="entry name" value="Znf_CCCH_sf"/>
</dbReference>